<organism evidence="3 5">
    <name type="scientific">Spinacia oleracea</name>
    <name type="common">Spinach</name>
    <dbReference type="NCBI Taxonomy" id="3562"/>
    <lineage>
        <taxon>Eukaryota</taxon>
        <taxon>Viridiplantae</taxon>
        <taxon>Streptophyta</taxon>
        <taxon>Embryophyta</taxon>
        <taxon>Tracheophyta</taxon>
        <taxon>Spermatophyta</taxon>
        <taxon>Magnoliopsida</taxon>
        <taxon>eudicotyledons</taxon>
        <taxon>Gunneridae</taxon>
        <taxon>Pentapetalae</taxon>
        <taxon>Caryophyllales</taxon>
        <taxon>Chenopodiaceae</taxon>
        <taxon>Chenopodioideae</taxon>
        <taxon>Anserineae</taxon>
        <taxon>Spinacia</taxon>
    </lineage>
</organism>
<reference evidence="3" key="1">
    <citation type="journal article" date="2021" name="Nat. Commun.">
        <title>Genomic analyses provide insights into spinach domestication and the genetic basis of agronomic traits.</title>
        <authorList>
            <person name="Cai X."/>
            <person name="Sun X."/>
            <person name="Xu C."/>
            <person name="Sun H."/>
            <person name="Wang X."/>
            <person name="Ge C."/>
            <person name="Zhang Z."/>
            <person name="Wang Q."/>
            <person name="Fei Z."/>
            <person name="Jiao C."/>
            <person name="Wang Q."/>
        </authorList>
    </citation>
    <scope>NUCLEOTIDE SEQUENCE [LARGE SCALE GENOMIC DNA]</scope>
    <source>
        <strain evidence="3">cv. Varoflay</strain>
    </source>
</reference>
<dbReference type="Gene3D" id="3.40.50.1820">
    <property type="entry name" value="alpha/beta hydrolase"/>
    <property type="match status" value="1"/>
</dbReference>
<dbReference type="RefSeq" id="XP_056689134.1">
    <property type="nucleotide sequence ID" value="XM_056833156.1"/>
</dbReference>
<evidence type="ECO:0000256" key="1">
    <source>
        <dbReference type="SAM" id="Phobius"/>
    </source>
</evidence>
<evidence type="ECO:0000313" key="5">
    <source>
        <dbReference type="RefSeq" id="XP_056689135.1"/>
    </source>
</evidence>
<name>A0ABM3R0I5_SPIOL</name>
<keyword evidence="1" id="KW-0472">Membrane</keyword>
<proteinExistence type="predicted"/>
<dbReference type="InterPro" id="IPR007751">
    <property type="entry name" value="DUF676_lipase-like"/>
</dbReference>
<evidence type="ECO:0000313" key="4">
    <source>
        <dbReference type="RefSeq" id="XP_056689134.1"/>
    </source>
</evidence>
<dbReference type="PANTHER" id="PTHR12482">
    <property type="entry name" value="LIPASE ROG1-RELATED-RELATED"/>
    <property type="match status" value="1"/>
</dbReference>
<dbReference type="RefSeq" id="XP_056689135.1">
    <property type="nucleotide sequence ID" value="XM_056833157.1"/>
</dbReference>
<feature type="transmembrane region" description="Helical" evidence="1">
    <location>
        <begin position="398"/>
        <end position="421"/>
    </location>
</feature>
<feature type="domain" description="DUF676" evidence="2">
    <location>
        <begin position="73"/>
        <end position="303"/>
    </location>
</feature>
<dbReference type="Pfam" id="PF05057">
    <property type="entry name" value="DUF676"/>
    <property type="match status" value="1"/>
</dbReference>
<accession>A0ABM3R0I5</accession>
<protein>
    <submittedName>
        <fullName evidence="4 5">Uncharacterized protein isoform X1</fullName>
    </submittedName>
</protein>
<dbReference type="SUPFAM" id="SSF53474">
    <property type="entry name" value="alpha/beta-Hydrolases"/>
    <property type="match status" value="1"/>
</dbReference>
<dbReference type="Proteomes" id="UP000813463">
    <property type="component" value="Chromosome 6"/>
</dbReference>
<gene>
    <name evidence="4 5" type="primary">LOC110797692</name>
</gene>
<evidence type="ECO:0000259" key="2">
    <source>
        <dbReference type="Pfam" id="PF05057"/>
    </source>
</evidence>
<dbReference type="InterPro" id="IPR044294">
    <property type="entry name" value="Lipase-like"/>
</dbReference>
<keyword evidence="3" id="KW-1185">Reference proteome</keyword>
<keyword evidence="1" id="KW-1133">Transmembrane helix</keyword>
<reference evidence="4 5" key="2">
    <citation type="submission" date="2025-05" db="UniProtKB">
        <authorList>
            <consortium name="RefSeq"/>
        </authorList>
    </citation>
    <scope>IDENTIFICATION</scope>
    <source>
        <tissue evidence="4 5">Leaf</tissue>
    </source>
</reference>
<dbReference type="PANTHER" id="PTHR12482:SF41">
    <property type="entry name" value="ALPHA_BETA-HYDROLASES SUPERFAMILY PROTEIN"/>
    <property type="match status" value="1"/>
</dbReference>
<evidence type="ECO:0000313" key="3">
    <source>
        <dbReference type="Proteomes" id="UP000813463"/>
    </source>
</evidence>
<keyword evidence="1" id="KW-0812">Transmembrane</keyword>
<dbReference type="GeneID" id="110797692"/>
<dbReference type="InterPro" id="IPR029058">
    <property type="entry name" value="AB_hydrolase_fold"/>
</dbReference>
<sequence>MATVEAENAMKVGEDSIVVRNKRKSMRKQRKSMFLPRFGCFRLGDESATFDKKNQDGSTDMVSDRGVVDHHPHPTHLIVMVNGIIGSAENWRYAAKQFLKAYPQDVLVHCSERNTSTLTFDGVDVMGERLADEVISVIERYPYLRKISFIGHSLGGLIARYAIALLYGENYLNRLLKMSGETGTNSCAEVLQGKDYIGKIAGLEPVNFITFATPHLGSRGHNQVPIFCGLHTLEIIARQTSWFLGKTGRHLFLTDKDKEKPPLLLRMANDCEDLPFLSALRSFNRRVAYANVRFDQLVGWYTSSLRHENELPKRRQVERNDKYRHILNVETGVVAAPQRGSTLASIMYGWKKLRTREMMKEMIKGLTSVSWERVDVKFGGGKYRFVAHNSIQASFICLFFFFEIAFQRCFWSVIIGCIYLFSGRCKLIGCIQQELMLYNT</sequence>